<dbReference type="InterPro" id="IPR044857">
    <property type="entry name" value="T7SS_EccB_R1"/>
</dbReference>
<dbReference type="eggNOG" id="COG3266">
    <property type="taxonomic scope" value="Bacteria"/>
</dbReference>
<dbReference type="Gene3D" id="3.30.2390.20">
    <property type="entry name" value="Type VII secretion system EccB, repeat 1 domain"/>
    <property type="match status" value="1"/>
</dbReference>
<protein>
    <recommendedName>
        <fullName evidence="4">Type VII secretion protein EccB</fullName>
    </recommendedName>
</protein>
<dbReference type="OrthoDB" id="3847604at2"/>
<evidence type="ECO:0000313" key="2">
    <source>
        <dbReference type="EMBL" id="ADD40696.1"/>
    </source>
</evidence>
<name>D3Q9Y4_STANL</name>
<dbReference type="PANTHER" id="PTHR40765:SF2">
    <property type="entry name" value="ESX-2 SECRETION SYSTEM ATPASE ECCB2"/>
    <property type="match status" value="1"/>
</dbReference>
<proteinExistence type="predicted"/>
<dbReference type="NCBIfam" id="TIGR03919">
    <property type="entry name" value="T7SS_EccB"/>
    <property type="match status" value="1"/>
</dbReference>
<dbReference type="Proteomes" id="UP000000844">
    <property type="component" value="Chromosome"/>
</dbReference>
<dbReference type="AlphaFoldDB" id="D3Q9Y4"/>
<sequence>MRTRKELVEAYLFVTRRIISSMMSTNPDALELPMRRSRYSVLGGILLALLIFAGFWVVGMFIPAGKDTWKKEGTIILDTDTGTTYVYMREVLFPVKNMASAKLIAAEEGVTEVGSVDLKGVDRGWELGIQDAPASIPDPQSLVGMPWQVCSARDAYDKTERVSHVVVSASPADAAIGKKALIVTTGKDMYLLWNNMRHHVKDDAALVALGMEPSDAVPVSPVFVSAVNTGPDLVAPKIKKNGKSAGKVDGVKRDYGEFFTVGDQDYVLTPDGFAPVGEVTTALLTEGEAPGPALTPASVIEKFGTTEIEPPGFPQAVPKMESAESDAVVCAVAKDDEKVTLAVHTDPPKAILDPKVFNPVNEYDETDTADHFWLPGGKGALVREVGSPGAQDGTVYLLTDQGAKYALADDAASRLGFREVKPTPVPASLVALVPTGPALDPETVRQQVPFEIK</sequence>
<keyword evidence="1" id="KW-0472">Membrane</keyword>
<dbReference type="KEGG" id="sna:Snas_0986"/>
<dbReference type="Pfam" id="PF05108">
    <property type="entry name" value="T7SS_ESX1_EccB"/>
    <property type="match status" value="1"/>
</dbReference>
<dbReference type="GO" id="GO:0005576">
    <property type="term" value="C:extracellular region"/>
    <property type="evidence" value="ECO:0007669"/>
    <property type="project" value="TreeGrafter"/>
</dbReference>
<feature type="transmembrane region" description="Helical" evidence="1">
    <location>
        <begin position="39"/>
        <end position="62"/>
    </location>
</feature>
<dbReference type="RefSeq" id="WP_013016267.1">
    <property type="nucleotide sequence ID" value="NC_013947.1"/>
</dbReference>
<keyword evidence="1" id="KW-0812">Transmembrane</keyword>
<reference evidence="2 3" key="1">
    <citation type="journal article" date="2009" name="Stand. Genomic Sci.">
        <title>Complete genome sequence of Stackebrandtia nassauensis type strain (LLR-40K-21).</title>
        <authorList>
            <person name="Munk C."/>
            <person name="Lapidus A."/>
            <person name="Copeland A."/>
            <person name="Jando M."/>
            <person name="Mayilraj S."/>
            <person name="Glavina Del Rio T."/>
            <person name="Nolan M."/>
            <person name="Chen F."/>
            <person name="Lucas S."/>
            <person name="Tice H."/>
            <person name="Cheng J.F."/>
            <person name="Han C."/>
            <person name="Detter J.C."/>
            <person name="Bruce D."/>
            <person name="Goodwin L."/>
            <person name="Chain P."/>
            <person name="Pitluck S."/>
            <person name="Goker M."/>
            <person name="Ovchinikova G."/>
            <person name="Pati A."/>
            <person name="Ivanova N."/>
            <person name="Mavromatis K."/>
            <person name="Chen A."/>
            <person name="Palaniappan K."/>
            <person name="Land M."/>
            <person name="Hauser L."/>
            <person name="Chang Y.J."/>
            <person name="Jeffries C.D."/>
            <person name="Bristow J."/>
            <person name="Eisen J.A."/>
            <person name="Markowitz V."/>
            <person name="Hugenholtz P."/>
            <person name="Kyrpides N.C."/>
            <person name="Klenk H.P."/>
        </authorList>
    </citation>
    <scope>NUCLEOTIDE SEQUENCE [LARGE SCALE GENOMIC DNA]</scope>
    <source>
        <strain evidence="3">DSM 44728 / CIP 108903 / NRRL B-16338 / NBRC 102104 / LLR-40K-21</strain>
    </source>
</reference>
<dbReference type="InterPro" id="IPR007795">
    <property type="entry name" value="T7SS_EccB"/>
</dbReference>
<keyword evidence="1" id="KW-1133">Transmembrane helix</keyword>
<accession>D3Q9Y4</accession>
<organism evidence="2 3">
    <name type="scientific">Stackebrandtia nassauensis (strain DSM 44728 / CIP 108903 / NRRL B-16338 / NBRC 102104 / LLR-40K-21)</name>
    <dbReference type="NCBI Taxonomy" id="446470"/>
    <lineage>
        <taxon>Bacteria</taxon>
        <taxon>Bacillati</taxon>
        <taxon>Actinomycetota</taxon>
        <taxon>Actinomycetes</taxon>
        <taxon>Glycomycetales</taxon>
        <taxon>Glycomycetaceae</taxon>
        <taxon>Stackebrandtia</taxon>
    </lineage>
</organism>
<dbReference type="HOGENOM" id="CLU_036302_1_1_11"/>
<keyword evidence="3" id="KW-1185">Reference proteome</keyword>
<dbReference type="STRING" id="446470.Snas_0986"/>
<evidence type="ECO:0008006" key="4">
    <source>
        <dbReference type="Google" id="ProtNLM"/>
    </source>
</evidence>
<evidence type="ECO:0000256" key="1">
    <source>
        <dbReference type="SAM" id="Phobius"/>
    </source>
</evidence>
<evidence type="ECO:0000313" key="3">
    <source>
        <dbReference type="Proteomes" id="UP000000844"/>
    </source>
</evidence>
<dbReference type="PANTHER" id="PTHR40765">
    <property type="entry name" value="ESX-2 SECRETION SYSTEM ATPASE ECCB2"/>
    <property type="match status" value="1"/>
</dbReference>
<dbReference type="EMBL" id="CP001778">
    <property type="protein sequence ID" value="ADD40696.1"/>
    <property type="molecule type" value="Genomic_DNA"/>
</dbReference>
<gene>
    <name evidence="2" type="ordered locus">Snas_0986</name>
</gene>